<feature type="compositionally biased region" description="Basic and acidic residues" evidence="1">
    <location>
        <begin position="495"/>
        <end position="512"/>
    </location>
</feature>
<dbReference type="AlphaFoldDB" id="A0A2U3DQI5"/>
<name>A0A2U3DQI5_PURLI</name>
<sequence length="558" mass="59991">MDPSTKNRGDHTGIIAQAPAAARRFPYLPAWRVVLCEECGFCLRPGKRALERHLGREHRLRGAELRALVELLESHDVWTPDEPVGFDWRAFARGPLLGGLERGAIGVPAESVDRWRYRGCSSPPFPAVSDDEAAMRAGDGLERRDAGGVGPHSSGLPRRRQYTAPKSADLSAWAAVPMRVETLVLAHGRTNRGLPPKVAFTAQQALSAAALRSSLAVGAADNGWGGCSLDVAIRAASKMDLWVVRLGSGPGWVALAGGHGANEQKSAQMELRRDWPFSAGQNAHAVDRTGGAKVVILMRTTAEAKNHRARLYIDTKLNAPCKRRRGQRTTLTTGPSHVVDYPLRTTPTHEVGRNERDRTREYQEVDVSYPWGEVVDGEASQMGRLGNGCGRWDGGVSSYVWLSGESETETQAGALDAVLAVGRHRTVEAFLAVGTVGALLAVERNWQASLSKRGRNQVGLCSGWGLVEQETCSFSFRLAGRRRWAVRSGGVRPKVGTDERRKQAPHGGRDGAGRATTAAGTATLTLESGGTGPGVVNPRPSVPSCRPNLEFTVTVPAA</sequence>
<dbReference type="EMBL" id="LCWV01000057">
    <property type="protein sequence ID" value="PWI64516.1"/>
    <property type="molecule type" value="Genomic_DNA"/>
</dbReference>
<accession>A0A2U3DQI5</accession>
<reference evidence="2 3" key="1">
    <citation type="journal article" date="2016" name="Front. Microbiol.">
        <title>Genome and transcriptome sequences reveal the specific parasitism of the nematophagous Purpureocillium lilacinum 36-1.</title>
        <authorList>
            <person name="Xie J."/>
            <person name="Li S."/>
            <person name="Mo C."/>
            <person name="Xiao X."/>
            <person name="Peng D."/>
            <person name="Wang G."/>
            <person name="Xiao Y."/>
        </authorList>
    </citation>
    <scope>NUCLEOTIDE SEQUENCE [LARGE SCALE GENOMIC DNA]</scope>
    <source>
        <strain evidence="2 3">36-1</strain>
    </source>
</reference>
<proteinExistence type="predicted"/>
<evidence type="ECO:0000313" key="2">
    <source>
        <dbReference type="EMBL" id="PWI64516.1"/>
    </source>
</evidence>
<feature type="region of interest" description="Disordered" evidence="1">
    <location>
        <begin position="524"/>
        <end position="543"/>
    </location>
</feature>
<comment type="caution">
    <text evidence="2">The sequence shown here is derived from an EMBL/GenBank/DDBJ whole genome shotgun (WGS) entry which is preliminary data.</text>
</comment>
<feature type="region of interest" description="Disordered" evidence="1">
    <location>
        <begin position="141"/>
        <end position="161"/>
    </location>
</feature>
<dbReference type="Proteomes" id="UP000245956">
    <property type="component" value="Unassembled WGS sequence"/>
</dbReference>
<organism evidence="2 3">
    <name type="scientific">Purpureocillium lilacinum</name>
    <name type="common">Paecilomyces lilacinus</name>
    <dbReference type="NCBI Taxonomy" id="33203"/>
    <lineage>
        <taxon>Eukaryota</taxon>
        <taxon>Fungi</taxon>
        <taxon>Dikarya</taxon>
        <taxon>Ascomycota</taxon>
        <taxon>Pezizomycotina</taxon>
        <taxon>Sordariomycetes</taxon>
        <taxon>Hypocreomycetidae</taxon>
        <taxon>Hypocreales</taxon>
        <taxon>Ophiocordycipitaceae</taxon>
        <taxon>Purpureocillium</taxon>
    </lineage>
</organism>
<feature type="region of interest" description="Disordered" evidence="1">
    <location>
        <begin position="489"/>
        <end position="516"/>
    </location>
</feature>
<evidence type="ECO:0000256" key="1">
    <source>
        <dbReference type="SAM" id="MobiDB-lite"/>
    </source>
</evidence>
<protein>
    <submittedName>
        <fullName evidence="2">Uncharacterized protein</fullName>
    </submittedName>
</protein>
<evidence type="ECO:0000313" key="3">
    <source>
        <dbReference type="Proteomes" id="UP000245956"/>
    </source>
</evidence>
<gene>
    <name evidence="2" type="ORF">PCL_09597</name>
</gene>